<evidence type="ECO:0000313" key="5">
    <source>
        <dbReference type="Proteomes" id="UP000474757"/>
    </source>
</evidence>
<evidence type="ECO:0000256" key="2">
    <source>
        <dbReference type="SAM" id="MobiDB-lite"/>
    </source>
</evidence>
<dbReference type="InterPro" id="IPR052893">
    <property type="entry name" value="TCS_response_regulator"/>
</dbReference>
<dbReference type="RefSeq" id="WP_163892221.1">
    <property type="nucleotide sequence ID" value="NZ_JAAFYS010000002.1"/>
</dbReference>
<accession>A0A6B2JI56</accession>
<proteinExistence type="predicted"/>
<dbReference type="GO" id="GO:0000160">
    <property type="term" value="P:phosphorelay signal transduction system"/>
    <property type="evidence" value="ECO:0007669"/>
    <property type="project" value="InterPro"/>
</dbReference>
<feature type="region of interest" description="Disordered" evidence="2">
    <location>
        <begin position="1"/>
        <end position="28"/>
    </location>
</feature>
<dbReference type="EMBL" id="JAAGAB010000002">
    <property type="protein sequence ID" value="NDV01031.1"/>
    <property type="molecule type" value="Genomic_DNA"/>
</dbReference>
<dbReference type="AlphaFoldDB" id="A0A6B2JI56"/>
<evidence type="ECO:0000313" key="4">
    <source>
        <dbReference type="EMBL" id="NDV01031.1"/>
    </source>
</evidence>
<dbReference type="PANTHER" id="PTHR44520:SF2">
    <property type="entry name" value="RESPONSE REGULATOR RCP1"/>
    <property type="match status" value="1"/>
</dbReference>
<keyword evidence="1" id="KW-0597">Phosphoprotein</keyword>
<dbReference type="Pfam" id="PF00072">
    <property type="entry name" value="Response_reg"/>
    <property type="match status" value="1"/>
</dbReference>
<name>A0A6B2JI56_9RHOB</name>
<evidence type="ECO:0000259" key="3">
    <source>
        <dbReference type="PROSITE" id="PS50110"/>
    </source>
</evidence>
<dbReference type="PROSITE" id="PS50110">
    <property type="entry name" value="RESPONSE_REGULATORY"/>
    <property type="match status" value="1"/>
</dbReference>
<dbReference type="InterPro" id="IPR001789">
    <property type="entry name" value="Sig_transdc_resp-reg_receiver"/>
</dbReference>
<organism evidence="4 5">
    <name type="scientific">Pseudoroseicyclus tamaricis</name>
    <dbReference type="NCBI Taxonomy" id="2705421"/>
    <lineage>
        <taxon>Bacteria</taxon>
        <taxon>Pseudomonadati</taxon>
        <taxon>Pseudomonadota</taxon>
        <taxon>Alphaproteobacteria</taxon>
        <taxon>Rhodobacterales</taxon>
        <taxon>Paracoccaceae</taxon>
        <taxon>Pseudoroseicyclus</taxon>
    </lineage>
</organism>
<dbReference type="SUPFAM" id="SSF52172">
    <property type="entry name" value="CheY-like"/>
    <property type="match status" value="1"/>
</dbReference>
<dbReference type="CDD" id="cd17557">
    <property type="entry name" value="REC_Rcp-like"/>
    <property type="match status" value="1"/>
</dbReference>
<protein>
    <submittedName>
        <fullName evidence="4">Response regulator</fullName>
    </submittedName>
</protein>
<dbReference type="Proteomes" id="UP000474757">
    <property type="component" value="Unassembled WGS sequence"/>
</dbReference>
<evidence type="ECO:0000256" key="1">
    <source>
        <dbReference type="PROSITE-ProRule" id="PRU00169"/>
    </source>
</evidence>
<feature type="domain" description="Response regulatory" evidence="3">
    <location>
        <begin position="34"/>
        <end position="158"/>
    </location>
</feature>
<keyword evidence="5" id="KW-1185">Reference proteome</keyword>
<gene>
    <name evidence="4" type="ORF">GZA08_08625</name>
</gene>
<feature type="compositionally biased region" description="Low complexity" evidence="2">
    <location>
        <begin position="1"/>
        <end position="17"/>
    </location>
</feature>
<dbReference type="PANTHER" id="PTHR44520">
    <property type="entry name" value="RESPONSE REGULATOR RCP1-RELATED"/>
    <property type="match status" value="1"/>
</dbReference>
<reference evidence="4 5" key="1">
    <citation type="submission" date="2020-02" db="EMBL/GenBank/DDBJ databases">
        <title>Pseudoroseicyclus tamarix, sp. nov., isolated from offshore sediment of a Tamarix chinensis forest.</title>
        <authorList>
            <person name="Gai Y."/>
        </authorList>
    </citation>
    <scope>NUCLEOTIDE SEQUENCE [LARGE SCALE GENOMIC DNA]</scope>
    <source>
        <strain evidence="4 5">CLL3-39</strain>
    </source>
</reference>
<dbReference type="InterPro" id="IPR011006">
    <property type="entry name" value="CheY-like_superfamily"/>
</dbReference>
<dbReference type="SMART" id="SM00448">
    <property type="entry name" value="REC"/>
    <property type="match status" value="1"/>
</dbReference>
<dbReference type="Gene3D" id="3.40.50.2300">
    <property type="match status" value="1"/>
</dbReference>
<comment type="caution">
    <text evidence="4">The sequence shown here is derived from an EMBL/GenBank/DDBJ whole genome shotgun (WGS) entry which is preliminary data.</text>
</comment>
<sequence length="170" mass="18204">MTVAPASYPVSSAPPDAGAQQHASDAAEGEQPLNILLVEDDDGDAKAVRRAFAKAGIATPIVRARDGLEALEMLRTRSAELPPSPFLLLVDINMPRMSGHDLVAALRDDPRLCSLAVFMLTTSRDSRDLSRAAGNHVAGYILKQKAGRDFLDLVAALGSYWRVVEVPSVQ</sequence>
<feature type="modified residue" description="4-aspartylphosphate" evidence="1">
    <location>
        <position position="91"/>
    </location>
</feature>